<evidence type="ECO:0000256" key="7">
    <source>
        <dbReference type="ARBA" id="ARBA00023224"/>
    </source>
</evidence>
<dbReference type="Proteomes" id="UP000078542">
    <property type="component" value="Unassembled WGS sequence"/>
</dbReference>
<accession>A0A195CSR8</accession>
<evidence type="ECO:0000256" key="1">
    <source>
        <dbReference type="ARBA" id="ARBA00004651"/>
    </source>
</evidence>
<evidence type="ECO:0000313" key="9">
    <source>
        <dbReference type="EMBL" id="KYN03753.1"/>
    </source>
</evidence>
<keyword evidence="6 8" id="KW-0675">Receptor</keyword>
<evidence type="ECO:0000256" key="2">
    <source>
        <dbReference type="ARBA" id="ARBA00022475"/>
    </source>
</evidence>
<organism evidence="9 10">
    <name type="scientific">Cyphomyrmex costatus</name>
    <dbReference type="NCBI Taxonomy" id="456900"/>
    <lineage>
        <taxon>Eukaryota</taxon>
        <taxon>Metazoa</taxon>
        <taxon>Ecdysozoa</taxon>
        <taxon>Arthropoda</taxon>
        <taxon>Hexapoda</taxon>
        <taxon>Insecta</taxon>
        <taxon>Pterygota</taxon>
        <taxon>Neoptera</taxon>
        <taxon>Endopterygota</taxon>
        <taxon>Hymenoptera</taxon>
        <taxon>Apocrita</taxon>
        <taxon>Aculeata</taxon>
        <taxon>Formicoidea</taxon>
        <taxon>Formicidae</taxon>
        <taxon>Myrmicinae</taxon>
        <taxon>Cyphomyrmex</taxon>
    </lineage>
</organism>
<proteinExistence type="inferred from homology"/>
<evidence type="ECO:0000256" key="5">
    <source>
        <dbReference type="ARBA" id="ARBA00023136"/>
    </source>
</evidence>
<dbReference type="GO" id="GO:0008049">
    <property type="term" value="P:male courtship behavior"/>
    <property type="evidence" value="ECO:0007669"/>
    <property type="project" value="TreeGrafter"/>
</dbReference>
<feature type="transmembrane region" description="Helical" evidence="8">
    <location>
        <begin position="15"/>
        <end position="32"/>
    </location>
</feature>
<keyword evidence="3 8" id="KW-0812">Transmembrane</keyword>
<dbReference type="Pfam" id="PF08395">
    <property type="entry name" value="7tm_7"/>
    <property type="match status" value="1"/>
</dbReference>
<keyword evidence="4 8" id="KW-1133">Transmembrane helix</keyword>
<evidence type="ECO:0000256" key="3">
    <source>
        <dbReference type="ARBA" id="ARBA00022692"/>
    </source>
</evidence>
<dbReference type="GO" id="GO:0030425">
    <property type="term" value="C:dendrite"/>
    <property type="evidence" value="ECO:0007669"/>
    <property type="project" value="TreeGrafter"/>
</dbReference>
<name>A0A195CSR8_9HYME</name>
<protein>
    <recommendedName>
        <fullName evidence="8">Gustatory receptor</fullName>
    </recommendedName>
</protein>
<comment type="function">
    <text evidence="8">Gustatory receptor which mediates acceptance or avoidance behavior, depending on its substrates.</text>
</comment>
<keyword evidence="7 8" id="KW-0807">Transducer</keyword>
<feature type="transmembrane region" description="Helical" evidence="8">
    <location>
        <begin position="77"/>
        <end position="100"/>
    </location>
</feature>
<feature type="transmembrane region" description="Helical" evidence="8">
    <location>
        <begin position="249"/>
        <end position="272"/>
    </location>
</feature>
<dbReference type="AlphaFoldDB" id="A0A195CSR8"/>
<dbReference type="GO" id="GO:0030424">
    <property type="term" value="C:axon"/>
    <property type="evidence" value="ECO:0007669"/>
    <property type="project" value="TreeGrafter"/>
</dbReference>
<dbReference type="GO" id="GO:0043025">
    <property type="term" value="C:neuronal cell body"/>
    <property type="evidence" value="ECO:0007669"/>
    <property type="project" value="TreeGrafter"/>
</dbReference>
<evidence type="ECO:0000256" key="6">
    <source>
        <dbReference type="ARBA" id="ARBA00023170"/>
    </source>
</evidence>
<dbReference type="GO" id="GO:0005886">
    <property type="term" value="C:plasma membrane"/>
    <property type="evidence" value="ECO:0007669"/>
    <property type="project" value="UniProtKB-SubCell"/>
</dbReference>
<comment type="caution">
    <text evidence="8">Lacks conserved residue(s) required for the propagation of feature annotation.</text>
</comment>
<dbReference type="GO" id="GO:0007635">
    <property type="term" value="P:chemosensory behavior"/>
    <property type="evidence" value="ECO:0007669"/>
    <property type="project" value="TreeGrafter"/>
</dbReference>
<evidence type="ECO:0000313" key="10">
    <source>
        <dbReference type="Proteomes" id="UP000078542"/>
    </source>
</evidence>
<dbReference type="GO" id="GO:0007165">
    <property type="term" value="P:signal transduction"/>
    <property type="evidence" value="ECO:0007669"/>
    <property type="project" value="UniProtKB-KW"/>
</dbReference>
<evidence type="ECO:0000256" key="8">
    <source>
        <dbReference type="RuleBase" id="RU363108"/>
    </source>
</evidence>
<feature type="transmembrane region" description="Helical" evidence="8">
    <location>
        <begin position="44"/>
        <end position="65"/>
    </location>
</feature>
<keyword evidence="5 8" id="KW-0472">Membrane</keyword>
<keyword evidence="10" id="KW-1185">Reference proteome</keyword>
<sequence length="424" mass="49833">MRRRWSLCYATDFQSLMYPCFICNRIFGIFPYKLNGSTFEISKLCCILSITAICVCCVINFVLIYHTVKSNINFGNVIWNIQTIMYSIITSFIMIITHILNIPRMRLLQTILEVSSKLPTESYQKLSKWIHVKDISCNIIRVVHFIMYLFKVLKFEDTFYTILIRVFTIYLALLILQIILLYVNCVCVLKACFKRINVSLVNMRKFVLNDTKPRVSNVLWHRNQFSLIELRVLKKQHLMISDAVQMLNMIFNLQLLAIIVMLFLSFIFELYIYTIRWQNGVFFGMEWRSLDVLLLSMIYKIFMITLVVWACETCKNQAGEIGTAIHDFLNSTNNEKIKCELQQFSLQILHRKNTFSVKGFNIDATLLATVSKRSLVVNIKILIILYEFVLLLDSEECYHVLPDNNTIFKFIAFLQHENSNQYTI</sequence>
<feature type="transmembrane region" description="Helical" evidence="8">
    <location>
        <begin position="159"/>
        <end position="189"/>
    </location>
</feature>
<dbReference type="PANTHER" id="PTHR21143">
    <property type="entry name" value="INVERTEBRATE GUSTATORY RECEPTOR"/>
    <property type="match status" value="1"/>
</dbReference>
<evidence type="ECO:0000256" key="4">
    <source>
        <dbReference type="ARBA" id="ARBA00022989"/>
    </source>
</evidence>
<dbReference type="STRING" id="456900.A0A195CSR8"/>
<dbReference type="GO" id="GO:0050909">
    <property type="term" value="P:sensory perception of taste"/>
    <property type="evidence" value="ECO:0007669"/>
    <property type="project" value="InterPro"/>
</dbReference>
<comment type="similarity">
    <text evidence="8">Belongs to the insect chemoreceptor superfamily. Gustatory receptor (GR) family.</text>
</comment>
<keyword evidence="2 8" id="KW-1003">Cell membrane</keyword>
<dbReference type="EMBL" id="KQ977305">
    <property type="protein sequence ID" value="KYN03753.1"/>
    <property type="molecule type" value="Genomic_DNA"/>
</dbReference>
<comment type="subcellular location">
    <subcellularLocation>
        <location evidence="1 8">Cell membrane</location>
        <topology evidence="1 8">Multi-pass membrane protein</topology>
    </subcellularLocation>
</comment>
<gene>
    <name evidence="9" type="ORF">ALC62_05449</name>
</gene>
<reference evidence="9 10" key="1">
    <citation type="submission" date="2016-03" db="EMBL/GenBank/DDBJ databases">
        <title>Cyphomyrmex costatus WGS genome.</title>
        <authorList>
            <person name="Nygaard S."/>
            <person name="Hu H."/>
            <person name="Boomsma J."/>
            <person name="Zhang G."/>
        </authorList>
    </citation>
    <scope>NUCLEOTIDE SEQUENCE [LARGE SCALE GENOMIC DNA]</scope>
    <source>
        <strain evidence="9">MS0001</strain>
        <tissue evidence="9">Whole body</tissue>
    </source>
</reference>
<dbReference type="PANTHER" id="PTHR21143:SF133">
    <property type="entry name" value="GUSTATORY AND PHEROMONE RECEPTOR 32A-RELATED"/>
    <property type="match status" value="1"/>
</dbReference>
<feature type="transmembrane region" description="Helical" evidence="8">
    <location>
        <begin position="292"/>
        <end position="311"/>
    </location>
</feature>
<dbReference type="InterPro" id="IPR013604">
    <property type="entry name" value="7TM_chemorcpt"/>
</dbReference>